<protein>
    <submittedName>
        <fullName evidence="2">Acetyltransferase</fullName>
    </submittedName>
</protein>
<dbReference type="PANTHER" id="PTHR13355">
    <property type="entry name" value="GLUCOSAMINE 6-PHOSPHATE N-ACETYLTRANSFERASE"/>
    <property type="match status" value="1"/>
</dbReference>
<dbReference type="InterPro" id="IPR000182">
    <property type="entry name" value="GNAT_dom"/>
</dbReference>
<reference evidence="3" key="1">
    <citation type="submission" date="2015-08" db="EMBL/GenBank/DDBJ databases">
        <title>Fjat-10028 dsm 16317.</title>
        <authorList>
            <person name="Liu B."/>
            <person name="Wang J."/>
            <person name="Zhu Y."/>
            <person name="Liu G."/>
            <person name="Chen Q."/>
            <person name="Chen Z."/>
            <person name="Lan J."/>
            <person name="Che J."/>
            <person name="Ge C."/>
            <person name="Shi H."/>
            <person name="Pan Z."/>
            <person name="Liu X."/>
        </authorList>
    </citation>
    <scope>NUCLEOTIDE SEQUENCE [LARGE SCALE GENOMIC DNA]</scope>
    <source>
        <strain evidence="3">DSM 16317</strain>
    </source>
</reference>
<dbReference type="Pfam" id="PF00583">
    <property type="entry name" value="Acetyltransf_1"/>
    <property type="match status" value="1"/>
</dbReference>
<dbReference type="InterPro" id="IPR039143">
    <property type="entry name" value="GNPNAT1-like"/>
</dbReference>
<dbReference type="Gene3D" id="3.40.630.30">
    <property type="match status" value="1"/>
</dbReference>
<dbReference type="AlphaFoldDB" id="A0A0M0LCS1"/>
<proteinExistence type="predicted"/>
<feature type="domain" description="N-acetyltransferase" evidence="1">
    <location>
        <begin position="8"/>
        <end position="159"/>
    </location>
</feature>
<dbReference type="GeneID" id="301136462"/>
<keyword evidence="3" id="KW-1185">Reference proteome</keyword>
<organism evidence="2 3">
    <name type="scientific">Viridibacillus arvi</name>
    <dbReference type="NCBI Taxonomy" id="263475"/>
    <lineage>
        <taxon>Bacteria</taxon>
        <taxon>Bacillati</taxon>
        <taxon>Bacillota</taxon>
        <taxon>Bacilli</taxon>
        <taxon>Bacillales</taxon>
        <taxon>Caryophanaceae</taxon>
        <taxon>Viridibacillus</taxon>
    </lineage>
</organism>
<dbReference type="InterPro" id="IPR016181">
    <property type="entry name" value="Acyl_CoA_acyltransferase"/>
</dbReference>
<evidence type="ECO:0000313" key="2">
    <source>
        <dbReference type="EMBL" id="KOO48786.1"/>
    </source>
</evidence>
<dbReference type="Proteomes" id="UP000036867">
    <property type="component" value="Unassembled WGS sequence"/>
</dbReference>
<evidence type="ECO:0000313" key="3">
    <source>
        <dbReference type="Proteomes" id="UP000036867"/>
    </source>
</evidence>
<dbReference type="OrthoDB" id="119498at2"/>
<accession>A0A0M0LCS1</accession>
<keyword evidence="2" id="KW-0808">Transferase</keyword>
<name>A0A0M0LCS1_9BACL</name>
<gene>
    <name evidence="2" type="ORF">AMD00_10165</name>
</gene>
<dbReference type="GO" id="GO:0008080">
    <property type="term" value="F:N-acetyltransferase activity"/>
    <property type="evidence" value="ECO:0007669"/>
    <property type="project" value="TreeGrafter"/>
</dbReference>
<dbReference type="SUPFAM" id="SSF55729">
    <property type="entry name" value="Acyl-CoA N-acyltransferases (Nat)"/>
    <property type="match status" value="1"/>
</dbReference>
<dbReference type="RefSeq" id="WP_053416969.1">
    <property type="nucleotide sequence ID" value="NZ_LILB01000005.1"/>
</dbReference>
<dbReference type="CDD" id="cd04301">
    <property type="entry name" value="NAT_SF"/>
    <property type="match status" value="1"/>
</dbReference>
<dbReference type="PANTHER" id="PTHR13355:SF15">
    <property type="entry name" value="GCN5-RELATED N-ACETYLTRANSFERASE 3, CHLOROPLASTIC"/>
    <property type="match status" value="1"/>
</dbReference>
<dbReference type="EMBL" id="LILB01000005">
    <property type="protein sequence ID" value="KOO48786.1"/>
    <property type="molecule type" value="Genomic_DNA"/>
</dbReference>
<evidence type="ECO:0000259" key="1">
    <source>
        <dbReference type="PROSITE" id="PS51186"/>
    </source>
</evidence>
<comment type="caution">
    <text evidence="2">The sequence shown here is derived from an EMBL/GenBank/DDBJ whole genome shotgun (WGS) entry which is preliminary data.</text>
</comment>
<sequence>MSINKRKYKIYKVSIENIDSVISLRLALLKELGEIKSHEEELIIVNSTRDYLEEALVNNEFISYIAEINGEVVSIGSMVIFRRPSYLENLQGIEAYILNMYTLSEHRGNGLGRRILENITEESKINGAKRIWLHASEDDKYLYEKMGFTMKNNEMELFL</sequence>
<dbReference type="PROSITE" id="PS51186">
    <property type="entry name" value="GNAT"/>
    <property type="match status" value="1"/>
</dbReference>